<sequence>MNRKAIIEDKLRSALAPLHLEVEDETRNHSVPEDAQSHYRVVAVSEVFQGKPLIQRHRIINKALEAELAGGIHALALHTMTPEEWFNKGGEAPQSPPCLGGGKKQ</sequence>
<dbReference type="RefSeq" id="WP_041068707.1">
    <property type="nucleotide sequence ID" value="NZ_AP012273.1"/>
</dbReference>
<dbReference type="Proteomes" id="UP000031631">
    <property type="component" value="Chromosome"/>
</dbReference>
<dbReference type="OrthoDB" id="9801469at2"/>
<proteinExistence type="inferred from homology"/>
<evidence type="ECO:0000313" key="5">
    <source>
        <dbReference type="Proteomes" id="UP000031631"/>
    </source>
</evidence>
<dbReference type="PANTHER" id="PTHR46229:SF2">
    <property type="entry name" value="BOLA-LIKE PROTEIN 1"/>
    <property type="match status" value="1"/>
</dbReference>
<evidence type="ECO:0000256" key="2">
    <source>
        <dbReference type="RuleBase" id="RU003860"/>
    </source>
</evidence>
<accession>A0A7U6GKE1</accession>
<feature type="region of interest" description="Disordered" evidence="3">
    <location>
        <begin position="85"/>
        <end position="105"/>
    </location>
</feature>
<gene>
    <name evidence="4" type="ORF">TBH_C2358</name>
</gene>
<organism evidence="4 5">
    <name type="scientific">Thiolapillus brandeum</name>
    <dbReference type="NCBI Taxonomy" id="1076588"/>
    <lineage>
        <taxon>Bacteria</taxon>
        <taxon>Pseudomonadati</taxon>
        <taxon>Pseudomonadota</taxon>
        <taxon>Gammaproteobacteria</taxon>
        <taxon>Chromatiales</taxon>
        <taxon>Sedimenticolaceae</taxon>
        <taxon>Thiolapillus</taxon>
    </lineage>
</organism>
<dbReference type="GO" id="GO:0051301">
    <property type="term" value="P:cell division"/>
    <property type="evidence" value="ECO:0007669"/>
    <property type="project" value="UniProtKB-KW"/>
</dbReference>
<comment type="similarity">
    <text evidence="1 2">Belongs to the BolA/IbaG family.</text>
</comment>
<dbReference type="InterPro" id="IPR050961">
    <property type="entry name" value="BolA/IbaG_stress_morph_reg"/>
</dbReference>
<dbReference type="Pfam" id="PF01722">
    <property type="entry name" value="BolA"/>
    <property type="match status" value="1"/>
</dbReference>
<dbReference type="PANTHER" id="PTHR46229">
    <property type="entry name" value="BOLA TRANSCRIPTION REGULATOR"/>
    <property type="match status" value="1"/>
</dbReference>
<dbReference type="InterPro" id="IPR036065">
    <property type="entry name" value="BolA-like_sf"/>
</dbReference>
<dbReference type="PIRSF" id="PIRSF003113">
    <property type="entry name" value="BolA"/>
    <property type="match status" value="1"/>
</dbReference>
<keyword evidence="5" id="KW-1185">Reference proteome</keyword>
<protein>
    <submittedName>
        <fullName evidence="4">Cell division protein BolA</fullName>
    </submittedName>
</protein>
<dbReference type="Gene3D" id="3.30.300.90">
    <property type="entry name" value="BolA-like"/>
    <property type="match status" value="1"/>
</dbReference>
<dbReference type="KEGG" id="tbn:TBH_C2358"/>
<name>A0A7U6GKE1_9GAMM</name>
<keyword evidence="4" id="KW-0131">Cell cycle</keyword>
<evidence type="ECO:0000256" key="3">
    <source>
        <dbReference type="SAM" id="MobiDB-lite"/>
    </source>
</evidence>
<evidence type="ECO:0000256" key="1">
    <source>
        <dbReference type="ARBA" id="ARBA00005578"/>
    </source>
</evidence>
<dbReference type="EMBL" id="AP012273">
    <property type="protein sequence ID" value="BAO45268.1"/>
    <property type="molecule type" value="Genomic_DNA"/>
</dbReference>
<dbReference type="SUPFAM" id="SSF82657">
    <property type="entry name" value="BolA-like"/>
    <property type="match status" value="1"/>
</dbReference>
<reference evidence="4 5" key="1">
    <citation type="journal article" date="2014" name="PLoS ONE">
        <title>Physiological and genomic features of a novel sulfur-oxidizing gammaproteobacterium belonging to a previously uncultivated symbiotic lineage isolated from a hydrothermal vent.</title>
        <authorList>
            <person name="Nunoura T."/>
            <person name="Takaki Y."/>
            <person name="Kazama H."/>
            <person name="Kakuta J."/>
            <person name="Shimamura S."/>
            <person name="Makita H."/>
            <person name="Hirai M."/>
            <person name="Miyazaki M."/>
            <person name="Takai K."/>
        </authorList>
    </citation>
    <scope>NUCLEOTIDE SEQUENCE [LARGE SCALE GENOMIC DNA]</scope>
    <source>
        <strain evidence="4 5">Hiromi1</strain>
    </source>
</reference>
<evidence type="ECO:0000313" key="4">
    <source>
        <dbReference type="EMBL" id="BAO45268.1"/>
    </source>
</evidence>
<keyword evidence="4" id="KW-0132">Cell division</keyword>
<dbReference type="InterPro" id="IPR002634">
    <property type="entry name" value="BolA"/>
</dbReference>
<dbReference type="AlphaFoldDB" id="A0A7U6GKE1"/>